<evidence type="ECO:0000313" key="7">
    <source>
        <dbReference type="RefSeq" id="XP_031392064.1"/>
    </source>
</evidence>
<organism evidence="6 7">
    <name type="scientific">Punica granatum</name>
    <name type="common">Pomegranate</name>
    <dbReference type="NCBI Taxonomy" id="22663"/>
    <lineage>
        <taxon>Eukaryota</taxon>
        <taxon>Viridiplantae</taxon>
        <taxon>Streptophyta</taxon>
        <taxon>Embryophyta</taxon>
        <taxon>Tracheophyta</taxon>
        <taxon>Spermatophyta</taxon>
        <taxon>Magnoliopsida</taxon>
        <taxon>eudicotyledons</taxon>
        <taxon>Gunneridae</taxon>
        <taxon>Pentapetalae</taxon>
        <taxon>rosids</taxon>
        <taxon>malvids</taxon>
        <taxon>Myrtales</taxon>
        <taxon>Lythraceae</taxon>
        <taxon>Punica</taxon>
    </lineage>
</organism>
<dbReference type="Pfam" id="PF00931">
    <property type="entry name" value="NB-ARC"/>
    <property type="match status" value="1"/>
</dbReference>
<dbReference type="InterPro" id="IPR002182">
    <property type="entry name" value="NB-ARC"/>
</dbReference>
<dbReference type="PANTHER" id="PTHR23155">
    <property type="entry name" value="DISEASE RESISTANCE PROTEIN RP"/>
    <property type="match status" value="1"/>
</dbReference>
<keyword evidence="1" id="KW-0677">Repeat</keyword>
<evidence type="ECO:0000256" key="3">
    <source>
        <dbReference type="SAM" id="MobiDB-lite"/>
    </source>
</evidence>
<dbReference type="Gene3D" id="1.10.10.10">
    <property type="entry name" value="Winged helix-like DNA-binding domain superfamily/Winged helix DNA-binding domain"/>
    <property type="match status" value="1"/>
</dbReference>
<evidence type="ECO:0000256" key="2">
    <source>
        <dbReference type="ARBA" id="ARBA00022821"/>
    </source>
</evidence>
<feature type="region of interest" description="Disordered" evidence="3">
    <location>
        <begin position="1"/>
        <end position="24"/>
    </location>
</feature>
<feature type="compositionally biased region" description="Basic and acidic residues" evidence="3">
    <location>
        <begin position="10"/>
        <end position="23"/>
    </location>
</feature>
<reference evidence="7" key="2">
    <citation type="submission" date="2025-08" db="UniProtKB">
        <authorList>
            <consortium name="RefSeq"/>
        </authorList>
    </citation>
    <scope>IDENTIFICATION</scope>
    <source>
        <tissue evidence="7">Leaf</tissue>
    </source>
</reference>
<feature type="region of interest" description="Disordered" evidence="3">
    <location>
        <begin position="353"/>
        <end position="378"/>
    </location>
</feature>
<dbReference type="PANTHER" id="PTHR23155:SF1205">
    <property type="entry name" value="DISEASE RESISTANCE PROTEIN RPM1"/>
    <property type="match status" value="1"/>
</dbReference>
<protein>
    <submittedName>
        <fullName evidence="7">Disease resistance protein RPM1-like</fullName>
    </submittedName>
</protein>
<dbReference type="InterPro" id="IPR044974">
    <property type="entry name" value="Disease_R_plants"/>
</dbReference>
<dbReference type="FunFam" id="1.10.10.10:FF:000322">
    <property type="entry name" value="Probable disease resistance protein At1g63360"/>
    <property type="match status" value="1"/>
</dbReference>
<evidence type="ECO:0000259" key="4">
    <source>
        <dbReference type="Pfam" id="PF00931"/>
    </source>
</evidence>
<feature type="domain" description="NB-ARC" evidence="4">
    <location>
        <begin position="36"/>
        <end position="109"/>
    </location>
</feature>
<dbReference type="InterPro" id="IPR036388">
    <property type="entry name" value="WH-like_DNA-bd_sf"/>
</dbReference>
<dbReference type="InterPro" id="IPR058922">
    <property type="entry name" value="WHD_DRP"/>
</dbReference>
<evidence type="ECO:0000259" key="5">
    <source>
        <dbReference type="Pfam" id="PF23559"/>
    </source>
</evidence>
<keyword evidence="2" id="KW-0611">Plant defense</keyword>
<dbReference type="InterPro" id="IPR027417">
    <property type="entry name" value="P-loop_NTPase"/>
</dbReference>
<evidence type="ECO:0000313" key="6">
    <source>
        <dbReference type="Proteomes" id="UP000515151"/>
    </source>
</evidence>
<name>A0A6P8DC04_PUNGR</name>
<dbReference type="Pfam" id="PF23559">
    <property type="entry name" value="WHD_DRP"/>
    <property type="match status" value="1"/>
</dbReference>
<evidence type="ECO:0000256" key="1">
    <source>
        <dbReference type="ARBA" id="ARBA00022737"/>
    </source>
</evidence>
<dbReference type="RefSeq" id="XP_031392064.1">
    <property type="nucleotide sequence ID" value="XM_031536204.1"/>
</dbReference>
<sequence>MRRINQLHSDGNRDGSCQDRRGDGLSLDESDLIGIEEPKKKHVGWLVEGDTKMKVVSVIGMGGLGKTTLVKQVFEDPTVKKHFAVSEWITLSRSFNFKVLLEELLLQIMRVTEKPLPPGADTNIMNRQQLEQTSGTCFRQGHICGILATKDEHRINDWGVVCRSLGAEIDGNDRLENLKKVMSLRCTDLPYYLKSYFLLLSVFPEGWPIRHERLIRLWVAEGFVEWKEGKTLEEVAEDYFNDLISRSLLQVVETTSDRRIKMCRIHSFLWEIIISKSRDQSFFAKVIHQGDVWPERVHRLSIQNTSISEINPQNRLLSQLRSLYMFEVERPFKISLLAGQELLTETLLHRSRQQRKLRHDQRSGRVDPTEQAWNPETEERRQERFVFRDSKSPTNLQASSLTTVHNNEMLDLEHLTSPPKLLQRAYLNGKLEALPHWIVSLHSLSILHLRWSKLEHNPLMPLHSLPNLVQLELVDVYSGTTLCFKAKGFMFSSGACDSEIPNT</sequence>
<dbReference type="OrthoDB" id="598235at2759"/>
<gene>
    <name evidence="7" type="primary">LOC116204124</name>
</gene>
<reference evidence="6" key="1">
    <citation type="journal article" date="2020" name="Plant Biotechnol. J.">
        <title>The pomegranate (Punica granatum L.) draft genome dissects genetic divergence between soft- and hard-seeded cultivars.</title>
        <authorList>
            <person name="Luo X."/>
            <person name="Li H."/>
            <person name="Wu Z."/>
            <person name="Yao W."/>
            <person name="Zhao P."/>
            <person name="Cao D."/>
            <person name="Yu H."/>
            <person name="Li K."/>
            <person name="Poudel K."/>
            <person name="Zhao D."/>
            <person name="Zhang F."/>
            <person name="Xia X."/>
            <person name="Chen L."/>
            <person name="Wang Q."/>
            <person name="Jing D."/>
            <person name="Cao S."/>
        </authorList>
    </citation>
    <scope>NUCLEOTIDE SEQUENCE [LARGE SCALE GENOMIC DNA]</scope>
    <source>
        <strain evidence="6">cv. Tunisia</strain>
    </source>
</reference>
<accession>A0A6P8DC04</accession>
<dbReference type="Proteomes" id="UP000515151">
    <property type="component" value="Chromosome 4"/>
</dbReference>
<dbReference type="SUPFAM" id="SSF52540">
    <property type="entry name" value="P-loop containing nucleoside triphosphate hydrolases"/>
    <property type="match status" value="1"/>
</dbReference>
<dbReference type="Gene3D" id="3.40.50.300">
    <property type="entry name" value="P-loop containing nucleotide triphosphate hydrolases"/>
    <property type="match status" value="1"/>
</dbReference>
<proteinExistence type="predicted"/>
<dbReference type="AlphaFoldDB" id="A0A6P8DC04"/>
<dbReference type="Gene3D" id="3.80.10.10">
    <property type="entry name" value="Ribonuclease Inhibitor"/>
    <property type="match status" value="1"/>
</dbReference>
<dbReference type="GeneID" id="116204124"/>
<feature type="domain" description="Disease resistance protein winged helix" evidence="5">
    <location>
        <begin position="202"/>
        <end position="273"/>
    </location>
</feature>
<keyword evidence="6" id="KW-1185">Reference proteome</keyword>
<dbReference type="InterPro" id="IPR032675">
    <property type="entry name" value="LRR_dom_sf"/>
</dbReference>
<dbReference type="GO" id="GO:0043531">
    <property type="term" value="F:ADP binding"/>
    <property type="evidence" value="ECO:0007669"/>
    <property type="project" value="InterPro"/>
</dbReference>
<dbReference type="GO" id="GO:0098542">
    <property type="term" value="P:defense response to other organism"/>
    <property type="evidence" value="ECO:0007669"/>
    <property type="project" value="TreeGrafter"/>
</dbReference>